<dbReference type="Proteomes" id="UP000216475">
    <property type="component" value="Unassembled WGS sequence"/>
</dbReference>
<dbReference type="RefSeq" id="WP_095268224.1">
    <property type="nucleotide sequence ID" value="NZ_NPBH01000002.1"/>
</dbReference>
<comment type="subcellular location">
    <subcellularLocation>
        <location evidence="1">Cell membrane</location>
        <topology evidence="1">Multi-pass membrane protein</topology>
    </subcellularLocation>
</comment>
<evidence type="ECO:0000256" key="4">
    <source>
        <dbReference type="ARBA" id="ARBA00022989"/>
    </source>
</evidence>
<evidence type="ECO:0000313" key="10">
    <source>
        <dbReference type="Proteomes" id="UP000216475"/>
    </source>
</evidence>
<keyword evidence="3 6" id="KW-0812">Transmembrane</keyword>
<evidence type="ECO:0000256" key="1">
    <source>
        <dbReference type="ARBA" id="ARBA00004651"/>
    </source>
</evidence>
<dbReference type="GO" id="GO:0005886">
    <property type="term" value="C:plasma membrane"/>
    <property type="evidence" value="ECO:0007669"/>
    <property type="project" value="UniProtKB-SubCell"/>
</dbReference>
<evidence type="ECO:0000259" key="8">
    <source>
        <dbReference type="Pfam" id="PF13726"/>
    </source>
</evidence>
<reference evidence="9 10" key="1">
    <citation type="submission" date="2017-07" db="EMBL/GenBank/DDBJ databases">
        <title>Isolation and whole genome analysis of endospore-forming bacteria from heroin.</title>
        <authorList>
            <person name="Kalinowski J."/>
            <person name="Ahrens B."/>
            <person name="Al-Dilaimi A."/>
            <person name="Winkler A."/>
            <person name="Wibberg D."/>
            <person name="Schleenbecker U."/>
            <person name="Ruckert C."/>
            <person name="Wolfel R."/>
            <person name="Grass G."/>
        </authorList>
    </citation>
    <scope>NUCLEOTIDE SEQUENCE [LARGE SCALE GENOMIC DNA]</scope>
    <source>
        <strain evidence="9 10">7509</strain>
    </source>
</reference>
<dbReference type="Pfam" id="PF13726">
    <property type="entry name" value="Na_H_antiport_2"/>
    <property type="match status" value="1"/>
</dbReference>
<evidence type="ECO:0000256" key="2">
    <source>
        <dbReference type="ARBA" id="ARBA00022475"/>
    </source>
</evidence>
<evidence type="ECO:0000256" key="5">
    <source>
        <dbReference type="ARBA" id="ARBA00023136"/>
    </source>
</evidence>
<evidence type="ECO:0000256" key="3">
    <source>
        <dbReference type="ARBA" id="ARBA00022692"/>
    </source>
</evidence>
<keyword evidence="4 6" id="KW-1133">Transmembrane helix</keyword>
<dbReference type="AlphaFoldDB" id="A0A268HI90"/>
<gene>
    <name evidence="9" type="ORF">CHI12_00095</name>
</gene>
<sequence>MNAVVIGVVLVLILSLLRVNVVFSLICGALFGGLVGGLGMNGTLTAFTDGVGGGAEVALSYAMLGGFAVAIASTGLPEAMVRGIISISGKKDTDYSKKRSRALVLILILIMACLSQNAIPVHIAFIPLLIPPLLSILNDLQIDRRLTATILTFGLVTPYMALPIGYGEIFQGLVASNIASNGLEVTANQVTKAMILPACGMVVGLLIALITYRKPRVYEKRELPVPEEVKEKSQFKVRTLIFSILAIVAALSVQIWTDSMIFGALAGIIILYATGTVKWKEADAILTNGMRLMAFIGFVMIAASGFANVIGETGDVEGLVKSAANAINGSQALGALLMLVVGLLVTMGIGSSFSTIPVIATIFVPLAAELGFSPLAIIALVGTAGALGDAGSPASDSTLGPTAGLNADGQHNHIWDSVVPTFLHYNLPVIALGWIAAMIL</sequence>
<feature type="transmembrane region" description="Helical" evidence="6">
    <location>
        <begin position="58"/>
        <end position="81"/>
    </location>
</feature>
<name>A0A268HI90_9BACI</name>
<feature type="transmembrane region" description="Helical" evidence="6">
    <location>
        <begin position="292"/>
        <end position="311"/>
    </location>
</feature>
<feature type="transmembrane region" description="Helical" evidence="6">
    <location>
        <begin position="237"/>
        <end position="255"/>
    </location>
</feature>
<dbReference type="InterPro" id="IPR018461">
    <property type="entry name" value="Na/H_Antiport_NhaC-like_C"/>
</dbReference>
<dbReference type="Pfam" id="PF03553">
    <property type="entry name" value="Na_H_antiporter"/>
    <property type="match status" value="1"/>
</dbReference>
<accession>A0A268HI90</accession>
<dbReference type="EMBL" id="NPBH01000002">
    <property type="protein sequence ID" value="PAE09611.1"/>
    <property type="molecule type" value="Genomic_DNA"/>
</dbReference>
<dbReference type="InterPro" id="IPR052576">
    <property type="entry name" value="AA_Transporter-Related"/>
</dbReference>
<dbReference type="PANTHER" id="PTHR37821">
    <property type="entry name" value="AMINO ACID TRANSPORTER YUIF-RELATED"/>
    <property type="match status" value="1"/>
</dbReference>
<proteinExistence type="predicted"/>
<feature type="transmembrane region" description="Helical" evidence="6">
    <location>
        <begin position="193"/>
        <end position="212"/>
    </location>
</feature>
<keyword evidence="2" id="KW-1003">Cell membrane</keyword>
<dbReference type="InterPro" id="IPR032813">
    <property type="entry name" value="Na_H_antiport_N"/>
</dbReference>
<protein>
    <submittedName>
        <fullName evidence="9">Sodium:proton antiporter</fullName>
    </submittedName>
</protein>
<evidence type="ECO:0000256" key="6">
    <source>
        <dbReference type="SAM" id="Phobius"/>
    </source>
</evidence>
<evidence type="ECO:0000313" key="9">
    <source>
        <dbReference type="EMBL" id="PAE09611.1"/>
    </source>
</evidence>
<feature type="transmembrane region" description="Helical" evidence="6">
    <location>
        <begin position="261"/>
        <end position="280"/>
    </location>
</feature>
<keyword evidence="5 6" id="KW-0472">Membrane</keyword>
<feature type="transmembrane region" description="Helical" evidence="6">
    <location>
        <begin position="422"/>
        <end position="439"/>
    </location>
</feature>
<evidence type="ECO:0000259" key="7">
    <source>
        <dbReference type="Pfam" id="PF03553"/>
    </source>
</evidence>
<feature type="domain" description="Na+/H+ antiporter NhaC-like C-terminal" evidence="7">
    <location>
        <begin position="151"/>
        <end position="434"/>
    </location>
</feature>
<comment type="caution">
    <text evidence="9">The sequence shown here is derived from an EMBL/GenBank/DDBJ whole genome shotgun (WGS) entry which is preliminary data.</text>
</comment>
<feature type="transmembrane region" description="Helical" evidence="6">
    <location>
        <begin position="362"/>
        <end position="387"/>
    </location>
</feature>
<organism evidence="9 10">
    <name type="scientific">Terribacillus saccharophilus</name>
    <dbReference type="NCBI Taxonomy" id="361277"/>
    <lineage>
        <taxon>Bacteria</taxon>
        <taxon>Bacillati</taxon>
        <taxon>Bacillota</taxon>
        <taxon>Bacilli</taxon>
        <taxon>Bacillales</taxon>
        <taxon>Bacillaceae</taxon>
        <taxon>Terribacillus</taxon>
    </lineage>
</organism>
<feature type="transmembrane region" description="Helical" evidence="6">
    <location>
        <begin position="331"/>
        <end position="350"/>
    </location>
</feature>
<feature type="transmembrane region" description="Helical" evidence="6">
    <location>
        <begin position="102"/>
        <end position="130"/>
    </location>
</feature>
<dbReference type="PANTHER" id="PTHR37821:SF1">
    <property type="entry name" value="AMINO ACID TRANSPORTER YUIF-RELATED"/>
    <property type="match status" value="1"/>
</dbReference>
<feature type="domain" description="Putative Na+/H+ antiporter N-terminal" evidence="8">
    <location>
        <begin position="2"/>
        <end position="86"/>
    </location>
</feature>